<dbReference type="SUPFAM" id="SSF158702">
    <property type="entry name" value="Sec63 N-terminal domain-like"/>
    <property type="match status" value="1"/>
</dbReference>
<accession>A0A9D4HNH3</accession>
<reference evidence="1" key="2">
    <citation type="submission" date="2020-11" db="EMBL/GenBank/DDBJ databases">
        <authorList>
            <person name="McCartney M.A."/>
            <person name="Auch B."/>
            <person name="Kono T."/>
            <person name="Mallez S."/>
            <person name="Becker A."/>
            <person name="Gohl D.M."/>
            <person name="Silverstein K.A.T."/>
            <person name="Koren S."/>
            <person name="Bechman K.B."/>
            <person name="Herman A."/>
            <person name="Abrahante J.E."/>
            <person name="Garbe J."/>
        </authorList>
    </citation>
    <scope>NUCLEOTIDE SEQUENCE</scope>
    <source>
        <strain evidence="1">Duluth1</strain>
        <tissue evidence="1">Whole animal</tissue>
    </source>
</reference>
<dbReference type="AlphaFoldDB" id="A0A9D4HNH3"/>
<dbReference type="Gene3D" id="1.10.150.20">
    <property type="entry name" value="5' to 3' exonuclease, C-terminal subdomain"/>
    <property type="match status" value="1"/>
</dbReference>
<comment type="caution">
    <text evidence="1">The sequence shown here is derived from an EMBL/GenBank/DDBJ whole genome shotgun (WGS) entry which is preliminary data.</text>
</comment>
<proteinExistence type="predicted"/>
<reference evidence="1" key="1">
    <citation type="journal article" date="2019" name="bioRxiv">
        <title>The Genome of the Zebra Mussel, Dreissena polymorpha: A Resource for Invasive Species Research.</title>
        <authorList>
            <person name="McCartney M.A."/>
            <person name="Auch B."/>
            <person name="Kono T."/>
            <person name="Mallez S."/>
            <person name="Zhang Y."/>
            <person name="Obille A."/>
            <person name="Becker A."/>
            <person name="Abrahante J.E."/>
            <person name="Garbe J."/>
            <person name="Badalamenti J.P."/>
            <person name="Herman A."/>
            <person name="Mangelson H."/>
            <person name="Liachko I."/>
            <person name="Sullivan S."/>
            <person name="Sone E.D."/>
            <person name="Koren S."/>
            <person name="Silverstein K.A.T."/>
            <person name="Beckman K.B."/>
            <person name="Gohl D.M."/>
        </authorList>
    </citation>
    <scope>NUCLEOTIDE SEQUENCE</scope>
    <source>
        <strain evidence="1">Duluth1</strain>
        <tissue evidence="1">Whole animal</tissue>
    </source>
</reference>
<name>A0A9D4HNH3_DREPO</name>
<keyword evidence="2" id="KW-1185">Reference proteome</keyword>
<sequence length="78" mass="9039">MAGRLLNLSKTIDKRIWGFETPLRQFSILSPEIINKLEAGKMKIERLREMDAKEIGMYIYICVLVLKSCFVKAIGNEY</sequence>
<protein>
    <submittedName>
        <fullName evidence="1">Uncharacterized protein</fullName>
    </submittedName>
</protein>
<evidence type="ECO:0000313" key="2">
    <source>
        <dbReference type="Proteomes" id="UP000828390"/>
    </source>
</evidence>
<dbReference type="Proteomes" id="UP000828390">
    <property type="component" value="Unassembled WGS sequence"/>
</dbReference>
<dbReference type="EMBL" id="JAIWYP010000012">
    <property type="protein sequence ID" value="KAH3727122.1"/>
    <property type="molecule type" value="Genomic_DNA"/>
</dbReference>
<organism evidence="1 2">
    <name type="scientific">Dreissena polymorpha</name>
    <name type="common">Zebra mussel</name>
    <name type="synonym">Mytilus polymorpha</name>
    <dbReference type="NCBI Taxonomy" id="45954"/>
    <lineage>
        <taxon>Eukaryota</taxon>
        <taxon>Metazoa</taxon>
        <taxon>Spiralia</taxon>
        <taxon>Lophotrochozoa</taxon>
        <taxon>Mollusca</taxon>
        <taxon>Bivalvia</taxon>
        <taxon>Autobranchia</taxon>
        <taxon>Heteroconchia</taxon>
        <taxon>Euheterodonta</taxon>
        <taxon>Imparidentia</taxon>
        <taxon>Neoheterodontei</taxon>
        <taxon>Myida</taxon>
        <taxon>Dreissenoidea</taxon>
        <taxon>Dreissenidae</taxon>
        <taxon>Dreissena</taxon>
    </lineage>
</organism>
<gene>
    <name evidence="1" type="ORF">DPMN_053047</name>
</gene>
<evidence type="ECO:0000313" key="1">
    <source>
        <dbReference type="EMBL" id="KAH3727122.1"/>
    </source>
</evidence>